<accession>A0A7S4UJD3</accession>
<dbReference type="EMBL" id="HBNR01017582">
    <property type="protein sequence ID" value="CAE4571989.1"/>
    <property type="molecule type" value="Transcribed_RNA"/>
</dbReference>
<feature type="region of interest" description="Disordered" evidence="1">
    <location>
        <begin position="82"/>
        <end position="257"/>
    </location>
</feature>
<organism evidence="2">
    <name type="scientific">Alexandrium monilatum</name>
    <dbReference type="NCBI Taxonomy" id="311494"/>
    <lineage>
        <taxon>Eukaryota</taxon>
        <taxon>Sar</taxon>
        <taxon>Alveolata</taxon>
        <taxon>Dinophyceae</taxon>
        <taxon>Gonyaulacales</taxon>
        <taxon>Pyrocystaceae</taxon>
        <taxon>Alexandrium</taxon>
    </lineage>
</organism>
<name>A0A7S4UJD3_9DINO</name>
<sequence length="281" mass="29777">MACKAGGTGEAPVECQRCHRHKEFGHLDPDNLRWYCEDCWRSFSGERRTCFLCRGFAAGGAVDRADKRWYCNACWDRYDTGAAPRGAPRKGADDVHAPAARAAARSPPHRRSRSRSWRHAISDTSSPGPQLPSDSWRAPPLAAGAGHYGGRRSPQRGMRSPPRGVGPGGPHGRAAPPPALPGPGPAMSRRPCGPHFPPPTPAAVGPGGGPPPLHRLGPPPPFSGHRPPMAPHVQGGCAPPPGPGLPPPAYGLAPPSRYGYMDRGFAPPAMYSRGSPMPMRI</sequence>
<reference evidence="2" key="1">
    <citation type="submission" date="2021-01" db="EMBL/GenBank/DDBJ databases">
        <authorList>
            <person name="Corre E."/>
            <person name="Pelletier E."/>
            <person name="Niang G."/>
            <person name="Scheremetjew M."/>
            <person name="Finn R."/>
            <person name="Kale V."/>
            <person name="Holt S."/>
            <person name="Cochrane G."/>
            <person name="Meng A."/>
            <person name="Brown T."/>
            <person name="Cohen L."/>
        </authorList>
    </citation>
    <scope>NUCLEOTIDE SEQUENCE</scope>
    <source>
        <strain evidence="2">CCMP3105</strain>
    </source>
</reference>
<evidence type="ECO:0000256" key="1">
    <source>
        <dbReference type="SAM" id="MobiDB-lite"/>
    </source>
</evidence>
<feature type="compositionally biased region" description="Pro residues" evidence="1">
    <location>
        <begin position="208"/>
        <end position="222"/>
    </location>
</feature>
<feature type="compositionally biased region" description="Pro residues" evidence="1">
    <location>
        <begin position="238"/>
        <end position="249"/>
    </location>
</feature>
<feature type="compositionally biased region" description="Low complexity" evidence="1">
    <location>
        <begin position="97"/>
        <end position="106"/>
    </location>
</feature>
<evidence type="ECO:0000313" key="2">
    <source>
        <dbReference type="EMBL" id="CAE4571989.1"/>
    </source>
</evidence>
<feature type="compositionally biased region" description="Pro residues" evidence="1">
    <location>
        <begin position="175"/>
        <end position="184"/>
    </location>
</feature>
<dbReference type="AlphaFoldDB" id="A0A7S4UJD3"/>
<protein>
    <submittedName>
        <fullName evidence="2">Uncharacterized protein</fullName>
    </submittedName>
</protein>
<feature type="compositionally biased region" description="Basic residues" evidence="1">
    <location>
        <begin position="107"/>
        <end position="118"/>
    </location>
</feature>
<proteinExistence type="predicted"/>
<gene>
    <name evidence="2" type="ORF">AMON00008_LOCUS11608</name>
</gene>